<dbReference type="FunFam" id="3.40.50.10890:FF:000001">
    <property type="entry name" value="Cleavage and polyadenylation specificity factor subunit 3"/>
    <property type="match status" value="1"/>
</dbReference>
<evidence type="ECO:0000313" key="11">
    <source>
        <dbReference type="Proteomes" id="UP001146793"/>
    </source>
</evidence>
<dbReference type="CDD" id="cd16292">
    <property type="entry name" value="CPSF3-like_MBL-fold"/>
    <property type="match status" value="1"/>
</dbReference>
<evidence type="ECO:0000256" key="1">
    <source>
        <dbReference type="ARBA" id="ARBA00004123"/>
    </source>
</evidence>
<evidence type="ECO:0000313" key="9">
    <source>
        <dbReference type="EMBL" id="KAJ3428914.1"/>
    </source>
</evidence>
<keyword evidence="12" id="KW-1185">Reference proteome</keyword>
<keyword evidence="5" id="KW-0539">Nucleus</keyword>
<proteinExistence type="predicted"/>
<keyword evidence="2" id="KW-0507">mRNA processing</keyword>
<dbReference type="InterPro" id="IPR011108">
    <property type="entry name" value="RMMBL"/>
</dbReference>
<dbReference type="Pfam" id="PF11718">
    <property type="entry name" value="CPSF73-100_C"/>
    <property type="match status" value="1"/>
</dbReference>
<dbReference type="SUPFAM" id="SSF56281">
    <property type="entry name" value="Metallo-hydrolase/oxidoreductase"/>
    <property type="match status" value="1"/>
</dbReference>
<dbReference type="Proteomes" id="UP001146793">
    <property type="component" value="Unassembled WGS sequence"/>
</dbReference>
<dbReference type="InterPro" id="IPR036866">
    <property type="entry name" value="RibonucZ/Hydroxyglut_hydro"/>
</dbReference>
<dbReference type="Pfam" id="PF16661">
    <property type="entry name" value="Lactamase_B_6"/>
    <property type="match status" value="1"/>
</dbReference>
<comment type="caution">
    <text evidence="9">The sequence shown here is derived from an EMBL/GenBank/DDBJ whole genome shotgun (WGS) entry which is preliminary data.</text>
</comment>
<dbReference type="Proteomes" id="UP001150062">
    <property type="component" value="Unassembled WGS sequence"/>
</dbReference>
<dbReference type="GO" id="GO:0005847">
    <property type="term" value="C:mRNA cleavage and polyadenylation specificity factor complex"/>
    <property type="evidence" value="ECO:0007669"/>
    <property type="project" value="TreeGrafter"/>
</dbReference>
<organism evidence="9 11">
    <name type="scientific">Anaeramoeba flamelloides</name>
    <dbReference type="NCBI Taxonomy" id="1746091"/>
    <lineage>
        <taxon>Eukaryota</taxon>
        <taxon>Metamonada</taxon>
        <taxon>Anaeramoebidae</taxon>
        <taxon>Anaeramoeba</taxon>
    </lineage>
</organism>
<dbReference type="Gene3D" id="3.60.15.10">
    <property type="entry name" value="Ribonuclease Z/Hydroxyacylglutathione hydrolase-like"/>
    <property type="match status" value="1"/>
</dbReference>
<evidence type="ECO:0000259" key="6">
    <source>
        <dbReference type="SMART" id="SM00849"/>
    </source>
</evidence>
<accession>A0AAV7YJQ3</accession>
<dbReference type="GO" id="GO:0004534">
    <property type="term" value="F:5'-3' RNA exonuclease activity"/>
    <property type="evidence" value="ECO:0007669"/>
    <property type="project" value="TreeGrafter"/>
</dbReference>
<dbReference type="SMART" id="SM01098">
    <property type="entry name" value="CPSF73-100_C"/>
    <property type="match status" value="1"/>
</dbReference>
<dbReference type="GO" id="GO:0004521">
    <property type="term" value="F:RNA endonuclease activity"/>
    <property type="evidence" value="ECO:0007669"/>
    <property type="project" value="TreeGrafter"/>
</dbReference>
<feature type="domain" description="Pre-mRNA 3'-end-processing endonuclease polyadenylation factor C-term" evidence="8">
    <location>
        <begin position="479"/>
        <end position="768"/>
    </location>
</feature>
<evidence type="ECO:0000259" key="8">
    <source>
        <dbReference type="SMART" id="SM01098"/>
    </source>
</evidence>
<evidence type="ECO:0000313" key="12">
    <source>
        <dbReference type="Proteomes" id="UP001150062"/>
    </source>
</evidence>
<reference evidence="10" key="1">
    <citation type="submission" date="2022-08" db="EMBL/GenBank/DDBJ databases">
        <title>Novel sulfate-reducing endosymbionts in the free-living metamonad Anaeramoeba.</title>
        <authorList>
            <person name="Jerlstrom-Hultqvist J."/>
            <person name="Cepicka I."/>
            <person name="Gallot-Lavallee L."/>
            <person name="Salas-Leiva D."/>
            <person name="Curtis B.A."/>
            <person name="Zahonova K."/>
            <person name="Pipaliya S."/>
            <person name="Dacks J."/>
            <person name="Roger A.J."/>
        </authorList>
    </citation>
    <scope>NUCLEOTIDE SEQUENCE</scope>
    <source>
        <strain evidence="10">Schooner1</strain>
    </source>
</reference>
<dbReference type="Pfam" id="PF10996">
    <property type="entry name" value="Beta-Casp"/>
    <property type="match status" value="1"/>
</dbReference>
<evidence type="ECO:0000256" key="4">
    <source>
        <dbReference type="ARBA" id="ARBA00022801"/>
    </source>
</evidence>
<dbReference type="PANTHER" id="PTHR11203">
    <property type="entry name" value="CLEAVAGE AND POLYADENYLATION SPECIFICITY FACTOR FAMILY MEMBER"/>
    <property type="match status" value="1"/>
</dbReference>
<keyword evidence="3" id="KW-0540">Nuclease</keyword>
<dbReference type="SMART" id="SM00849">
    <property type="entry name" value="Lactamase_B"/>
    <property type="match status" value="1"/>
</dbReference>
<dbReference type="GO" id="GO:0006398">
    <property type="term" value="P:mRNA 3'-end processing by stem-loop binding and cleavage"/>
    <property type="evidence" value="ECO:0007669"/>
    <property type="project" value="TreeGrafter"/>
</dbReference>
<dbReference type="InterPro" id="IPR050698">
    <property type="entry name" value="MBL"/>
</dbReference>
<reference evidence="9" key="2">
    <citation type="submission" date="2022-08" db="EMBL/GenBank/DDBJ databases">
        <title>Novel sulphate-reducing endosymbionts in the free-living metamonad Anaeramoeba.</title>
        <authorList>
            <person name="Jerlstrom-Hultqvist J."/>
            <person name="Cepicka I."/>
            <person name="Gallot-Lavallee L."/>
            <person name="Salas-Leiva D."/>
            <person name="Curtis B.A."/>
            <person name="Zahonova K."/>
            <person name="Pipaliya S."/>
            <person name="Dacks J."/>
            <person name="Roger A.J."/>
        </authorList>
    </citation>
    <scope>NUCLEOTIDE SEQUENCE</scope>
    <source>
        <strain evidence="9">Busselton2</strain>
    </source>
</reference>
<name>A0AAV7YJQ3_9EUKA</name>
<dbReference type="Pfam" id="PF07521">
    <property type="entry name" value="RMMBL"/>
    <property type="match status" value="1"/>
</dbReference>
<evidence type="ECO:0000256" key="5">
    <source>
        <dbReference type="ARBA" id="ARBA00023242"/>
    </source>
</evidence>
<evidence type="ECO:0000256" key="2">
    <source>
        <dbReference type="ARBA" id="ARBA00022664"/>
    </source>
</evidence>
<dbReference type="EMBL" id="JANTQA010000057">
    <property type="protein sequence ID" value="KAJ3428914.1"/>
    <property type="molecule type" value="Genomic_DNA"/>
</dbReference>
<feature type="domain" description="Metallo-beta-lactamase" evidence="6">
    <location>
        <begin position="30"/>
        <end position="239"/>
    </location>
</feature>
<evidence type="ECO:0000259" key="7">
    <source>
        <dbReference type="SMART" id="SM01027"/>
    </source>
</evidence>
<evidence type="ECO:0000256" key="3">
    <source>
        <dbReference type="ARBA" id="ARBA00022722"/>
    </source>
</evidence>
<dbReference type="Gene3D" id="3.40.50.10890">
    <property type="match status" value="1"/>
</dbReference>
<dbReference type="PANTHER" id="PTHR11203:SF11">
    <property type="entry name" value="CLEAVAGE AND POLYADENYLATION SPECIFICITY FACTOR SUBUNIT 3"/>
    <property type="match status" value="1"/>
</dbReference>
<feature type="domain" description="Beta-Casp" evidence="7">
    <location>
        <begin position="251"/>
        <end position="372"/>
    </location>
</feature>
<sequence length="771" mass="88933">MNVIQVIRKPKEDQEDHLQIMPIGAGSEVGRSSIIVKYKGKTVMFDCGIHPGYSGRGALPYFGSVNLSKIDLVLISHFHLDHCGSLPYLLSQTVFNGRVFMTHPTKAIYKYVIEDYIRINRNREKTLYDESDLQKSMEKIEQIDYRQHFSHNGIKFWCNNAGHVLGAAMFTIEIDRIRVQYSGDFSRHPDRHLVGAETPRIPPDVLIVESTYGIQTHSPRIERENNFTSFVHKIISRGGCCLIPVFALGRAQELLLILEEYWEEHTELQKIPIYYASKMAQKCMSVYRTYIMMMNQNIRRKFASSNPFVFKHIKNLENYNEIGETGPIVVMSSPGSLQSGTSRELFEKWCGNSDNGVILTGYCVANTLAREVLNSPASIKSLDGSILPVNLSIDYVSFSAHTDFAQTSEYISKIKPRFIVLNHGEESEMQKLRHALLNKFRKYNIQIFTPKNAGSVLLPFKNVKKAKMVGQLAQNKPKNGTRIQGLLVKKTDFSYKILKPIELTNLTPLKVNRIKHKQTMKFSQTFGYLVLLLESLFQEIIVYKPIKGSNFRELEIFGRVKLSKSIRNENLILEWYASPINDMIVDSILVMIMKTESNPTVYQTTDLQRSYISKKKLIKNEKNMDINNPLQKNLLMSQKQNQENNGNNSIEKDQDMIIENLNRMDVIEEMNLIMTEELEEESPFIKEDFENVETENDLNKRLITQELLTKQYGKVMYNAKKDCLIVKIDEFKIIINYHTMKVITCKDENWKNIIQQSLNLLEKTFIGFSLN</sequence>
<dbReference type="GO" id="GO:0003723">
    <property type="term" value="F:RNA binding"/>
    <property type="evidence" value="ECO:0007669"/>
    <property type="project" value="TreeGrafter"/>
</dbReference>
<dbReference type="SMART" id="SM01027">
    <property type="entry name" value="Beta-Casp"/>
    <property type="match status" value="1"/>
</dbReference>
<dbReference type="InterPro" id="IPR022712">
    <property type="entry name" value="Beta_Casp"/>
</dbReference>
<dbReference type="InterPro" id="IPR001279">
    <property type="entry name" value="Metallo-B-lactamas"/>
</dbReference>
<protein>
    <submittedName>
        <fullName evidence="9 10">Cleavage and polyadenylation specificity factor subunit</fullName>
    </submittedName>
</protein>
<gene>
    <name evidence="9" type="ORF">M0812_24252</name>
    <name evidence="10" type="ORF">M0813_00054</name>
</gene>
<evidence type="ECO:0000313" key="10">
    <source>
        <dbReference type="EMBL" id="KAJ6248901.1"/>
    </source>
</evidence>
<dbReference type="EMBL" id="JAOAOG010000103">
    <property type="protein sequence ID" value="KAJ6248901.1"/>
    <property type="molecule type" value="Genomic_DNA"/>
</dbReference>
<dbReference type="InterPro" id="IPR021718">
    <property type="entry name" value="CPSF73-100_C"/>
</dbReference>
<keyword evidence="4" id="KW-0378">Hydrolase</keyword>
<dbReference type="AlphaFoldDB" id="A0AAV7YJQ3"/>
<comment type="subcellular location">
    <subcellularLocation>
        <location evidence="1">Nucleus</location>
    </subcellularLocation>
</comment>